<keyword evidence="1" id="KW-0472">Membrane</keyword>
<sequence>MVLPIVLGAASGIAGFVPLVLALRQTKKVTDTSNLGHAGALLLGVLASFILLFATAIACVLVDRPSVLPFVLAEAVALCVAGIAFGLYRHFR</sequence>
<dbReference type="EMBL" id="QWKH01000021">
    <property type="protein sequence ID" value="NBI34296.1"/>
    <property type="molecule type" value="Genomic_DNA"/>
</dbReference>
<reference evidence="2" key="1">
    <citation type="submission" date="2018-08" db="EMBL/GenBank/DDBJ databases">
        <title>Murine metabolic-syndrome-specific gut microbial biobank.</title>
        <authorList>
            <person name="Liu C."/>
        </authorList>
    </citation>
    <scope>NUCLEOTIDE SEQUENCE [LARGE SCALE GENOMIC DNA]</scope>
    <source>
        <strain evidence="2">Z82</strain>
    </source>
</reference>
<feature type="transmembrane region" description="Helical" evidence="1">
    <location>
        <begin position="38"/>
        <end position="60"/>
    </location>
</feature>
<keyword evidence="1" id="KW-0812">Transmembrane</keyword>
<evidence type="ECO:0000313" key="2">
    <source>
        <dbReference type="EMBL" id="NBI34296.1"/>
    </source>
</evidence>
<evidence type="ECO:0000256" key="1">
    <source>
        <dbReference type="SAM" id="Phobius"/>
    </source>
</evidence>
<keyword evidence="1" id="KW-1133">Transmembrane helix</keyword>
<protein>
    <submittedName>
        <fullName evidence="2">Uncharacterized protein</fullName>
    </submittedName>
</protein>
<name>A0A7C9JDI0_9BACT</name>
<comment type="caution">
    <text evidence="2">The sequence shown here is derived from an EMBL/GenBank/DDBJ whole genome shotgun (WGS) entry which is preliminary data.</text>
</comment>
<gene>
    <name evidence="2" type="ORF">D1639_04470</name>
</gene>
<dbReference type="AlphaFoldDB" id="A0A7C9JDI0"/>
<proteinExistence type="predicted"/>
<accession>A0A7C9JDI0</accession>
<organism evidence="2">
    <name type="scientific">Muribaculaceae bacterium Z82</name>
    <dbReference type="NCBI Taxonomy" id="2304548"/>
    <lineage>
        <taxon>Bacteria</taxon>
        <taxon>Pseudomonadati</taxon>
        <taxon>Bacteroidota</taxon>
        <taxon>Bacteroidia</taxon>
        <taxon>Bacteroidales</taxon>
        <taxon>Muribaculaceae</taxon>
    </lineage>
</organism>
<feature type="transmembrane region" description="Helical" evidence="1">
    <location>
        <begin position="67"/>
        <end position="88"/>
    </location>
</feature>